<dbReference type="AlphaFoldDB" id="A0A8H7GXF3"/>
<evidence type="ECO:0000256" key="2">
    <source>
        <dbReference type="ARBA" id="ARBA00023242"/>
    </source>
</evidence>
<dbReference type="Gene3D" id="1.25.40.1040">
    <property type="match status" value="1"/>
</dbReference>
<dbReference type="InterPro" id="IPR045243">
    <property type="entry name" value="Rna14-like"/>
</dbReference>
<dbReference type="GO" id="GO:0180010">
    <property type="term" value="P:co-transcriptional mRNA 3'-end processing, cleavage and polyadenylation pathway"/>
    <property type="evidence" value="ECO:0007669"/>
    <property type="project" value="UniProtKB-UniRule"/>
</dbReference>
<dbReference type="InterPro" id="IPR003107">
    <property type="entry name" value="HAT"/>
</dbReference>
<evidence type="ECO:0000313" key="7">
    <source>
        <dbReference type="EMBL" id="KAF8005529.1"/>
    </source>
</evidence>
<evidence type="ECO:0000259" key="6">
    <source>
        <dbReference type="Pfam" id="PF05843"/>
    </source>
</evidence>
<dbReference type="GO" id="GO:0005737">
    <property type="term" value="C:cytoplasm"/>
    <property type="evidence" value="ECO:0007669"/>
    <property type="project" value="UniProtKB-SubCell"/>
</dbReference>
<keyword evidence="4" id="KW-0507">mRNA processing</keyword>
<keyword evidence="1" id="KW-0677">Repeat</keyword>
<dbReference type="InterPro" id="IPR008847">
    <property type="entry name" value="Suf"/>
</dbReference>
<comment type="caution">
    <text evidence="7">The sequence shown here is derived from an EMBL/GenBank/DDBJ whole genome shotgun (WGS) entry which is preliminary data.</text>
</comment>
<dbReference type="GO" id="GO:0005634">
    <property type="term" value="C:nucleus"/>
    <property type="evidence" value="ECO:0007669"/>
    <property type="project" value="UniProtKB-SubCell"/>
</dbReference>
<gene>
    <name evidence="7" type="ORF">HF325_000986</name>
</gene>
<proteinExistence type="predicted"/>
<reference evidence="7" key="1">
    <citation type="submission" date="2020-10" db="EMBL/GenBank/DDBJ databases">
        <title>The Whole-Genome Sequence of Metschnikowia persimmonesis, a Novel Endophytic Yeast Species Isolated from Medicinal Plant Diospyros kaki Thumb.</title>
        <authorList>
            <person name="Rahmat E."/>
            <person name="Kang Y."/>
        </authorList>
    </citation>
    <scope>NUCLEOTIDE SEQUENCE</scope>
    <source>
        <strain evidence="7">KIOM G15050</strain>
    </source>
</reference>
<dbReference type="OrthoDB" id="26282at2759"/>
<comment type="function">
    <text evidence="4">Component of the cleavage factor IA (CFIA) complex, which is involved in the endonucleolytic cleavage during polyadenylation-dependent pre-mRNA 3'-end formation.</text>
</comment>
<evidence type="ECO:0000256" key="5">
    <source>
        <dbReference type="SAM" id="MobiDB-lite"/>
    </source>
</evidence>
<sequence length="722" mass="83770">MSLDIIGQLEEVVEAQPWNYTLWSKLIDQVVLKDKEEQVRATFDKYLSIFKFDAKQWSNYINFELNRGDFARVEKLFARCLPITTDVDICRTYVLYVRRVNDVITGGEKARSTVVLAFDFAANKVGVDLESHDLWKDYLDFFKSWTPSSSWEQQQKNDLIRKLYRRCLVIPTSKIESIWSEYTKWENDVSTPNSASKFIADLSTSYMEARSWNTEWHNVTNNSLRRKLVPYSPLNDKTNVIDDQVSVWYRWIDLEKKNNLKLQPQELQNRLEYVYKRATSLLPFVPEMWFRYVQFLLQQNHDAKRGACIELLSDALVLNPESYLLTFQQAELLEREHAFGKAQQCFDNLIKVLTEKHASVQGEIDQIKKALTNSQVGKLVKSEATENKDASDDEEEDIQPIFHLKEADALTILKLEDKLLELRKSVTLVYVKLMGLCKRSQGIKEVRSVFKQRKNFKEMGHELYVENALIEFYSDNKKTADKIFDLAMKSFARNGAFLYSYLDYLVLTNAIESLKVFFEVAVTNLLKEITSDKEALQVATINILDQRTKLQLLKQNEFFLKKIVKRYIDFSSRFLDLDTVLSLQKRYIQYFPDCDEMVLFADRYKLDGLDAIAKYDLGDKDAFTFGNEEEGDGFNEDSQPSKRRKTSSKDRYSPESAGSKRSTSTSNGLSSIPQKPEQGPSCMALSATKYTECSKYCPMPDILGHPRNTYLTVENWLSCLPT</sequence>
<keyword evidence="4" id="KW-0963">Cytoplasm</keyword>
<keyword evidence="2 4" id="KW-0539">Nucleus</keyword>
<dbReference type="PANTHER" id="PTHR19980:SF0">
    <property type="entry name" value="CLEAVAGE STIMULATION FACTOR SUBUNIT 3"/>
    <property type="match status" value="1"/>
</dbReference>
<dbReference type="GO" id="GO:0003729">
    <property type="term" value="F:mRNA binding"/>
    <property type="evidence" value="ECO:0007669"/>
    <property type="project" value="TreeGrafter"/>
</dbReference>
<dbReference type="Pfam" id="PF05843">
    <property type="entry name" value="Suf"/>
    <property type="match status" value="1"/>
</dbReference>
<evidence type="ECO:0000256" key="3">
    <source>
        <dbReference type="ARBA" id="ARBA00026188"/>
    </source>
</evidence>
<accession>A0A8H7GXF3</accession>
<dbReference type="Proteomes" id="UP000649328">
    <property type="component" value="Unassembled WGS sequence"/>
</dbReference>
<evidence type="ECO:0000256" key="4">
    <source>
        <dbReference type="RuleBase" id="RU369035"/>
    </source>
</evidence>
<dbReference type="SMART" id="SM00386">
    <property type="entry name" value="HAT"/>
    <property type="match status" value="6"/>
</dbReference>
<protein>
    <recommendedName>
        <fullName evidence="3 4">mRNA 3'-end-processing protein RNA14</fullName>
    </recommendedName>
</protein>
<name>A0A8H7GXF3_9ASCO</name>
<dbReference type="InterPro" id="IPR011990">
    <property type="entry name" value="TPR-like_helical_dom_sf"/>
</dbReference>
<dbReference type="SUPFAM" id="SSF48452">
    <property type="entry name" value="TPR-like"/>
    <property type="match status" value="2"/>
</dbReference>
<feature type="region of interest" description="Disordered" evidence="5">
    <location>
        <begin position="626"/>
        <end position="681"/>
    </location>
</feature>
<dbReference type="EMBL" id="JACBPP010000001">
    <property type="protein sequence ID" value="KAF8005529.1"/>
    <property type="molecule type" value="Genomic_DNA"/>
</dbReference>
<keyword evidence="8" id="KW-1185">Reference proteome</keyword>
<evidence type="ECO:0000313" key="8">
    <source>
        <dbReference type="Proteomes" id="UP000649328"/>
    </source>
</evidence>
<feature type="domain" description="Suppressor of forked" evidence="6">
    <location>
        <begin position="6"/>
        <end position="616"/>
    </location>
</feature>
<feature type="compositionally biased region" description="Polar residues" evidence="5">
    <location>
        <begin position="659"/>
        <end position="673"/>
    </location>
</feature>
<evidence type="ECO:0000256" key="1">
    <source>
        <dbReference type="ARBA" id="ARBA00022737"/>
    </source>
</evidence>
<dbReference type="PANTHER" id="PTHR19980">
    <property type="entry name" value="RNA CLEAVAGE STIMULATION FACTOR"/>
    <property type="match status" value="1"/>
</dbReference>
<comment type="subcellular location">
    <subcellularLocation>
        <location evidence="4">Nucleus</location>
    </subcellularLocation>
    <subcellularLocation>
        <location evidence="4">Cytoplasm</location>
    </subcellularLocation>
    <text evidence="4">Nucleus and/or cytoplasm.</text>
</comment>
<organism evidence="7 8">
    <name type="scientific">Metschnikowia pulcherrima</name>
    <dbReference type="NCBI Taxonomy" id="27326"/>
    <lineage>
        <taxon>Eukaryota</taxon>
        <taxon>Fungi</taxon>
        <taxon>Dikarya</taxon>
        <taxon>Ascomycota</taxon>
        <taxon>Saccharomycotina</taxon>
        <taxon>Pichiomycetes</taxon>
        <taxon>Metschnikowiaceae</taxon>
        <taxon>Metschnikowia</taxon>
    </lineage>
</organism>